<dbReference type="RefSeq" id="WP_002586121.1">
    <property type="nucleotide sequence ID" value="NZ_KB850976.1"/>
</dbReference>
<proteinExistence type="predicted"/>
<dbReference type="EMBL" id="AGYR01000001">
    <property type="protein sequence ID" value="ENZ20342.1"/>
    <property type="molecule type" value="Genomic_DNA"/>
</dbReference>
<dbReference type="PANTHER" id="PTHR38462">
    <property type="entry name" value="EXONUCLEASE-LIKE PROTEIN"/>
    <property type="match status" value="1"/>
</dbReference>
<feature type="domain" description="YprB ribonuclease H-like" evidence="1">
    <location>
        <begin position="26"/>
        <end position="188"/>
    </location>
</feature>
<accession>A0A0E2HHH6</accession>
<evidence type="ECO:0000313" key="3">
    <source>
        <dbReference type="Proteomes" id="UP000013085"/>
    </source>
</evidence>
<gene>
    <name evidence="2" type="ORF">HMPREF1090_00277</name>
</gene>
<name>A0A0E2HHH6_9FIRM</name>
<organism evidence="2 3">
    <name type="scientific">[Clostridium] clostridioforme 90A8</name>
    <dbReference type="NCBI Taxonomy" id="999408"/>
    <lineage>
        <taxon>Bacteria</taxon>
        <taxon>Bacillati</taxon>
        <taxon>Bacillota</taxon>
        <taxon>Clostridia</taxon>
        <taxon>Lachnospirales</taxon>
        <taxon>Lachnospiraceae</taxon>
        <taxon>Enterocloster</taxon>
    </lineage>
</organism>
<dbReference type="PANTHER" id="PTHR38462:SF1">
    <property type="entry name" value="YPRB RIBONUCLEASE H-LIKE DOMAIN-CONTAINING PROTEIN"/>
    <property type="match status" value="1"/>
</dbReference>
<sequence>MITIKHPVDLPDTYPLDRIGPLKDLLFFDIETTGFSGDTSQLYLIGCTYHDGFGWRLIQWFADSRESERELLTAFFTFMERFKILVHFNGDGFDIPYLLKCCRRLDLPYDFARIKSVDIYKKIKPYRKLLGLENMKQKSIEQFLGVARDDKYNGGQLIEVYREYLMTHESFLFDLLILHNEDDLKGMPSILPILSYADMMEAPFSLESQQLFTYDDMAGNACPFLSLTLKSPCAIPVPLEYDSAPVSLELSRDTLACNIALFQGELKYFYSNYKDYYYLPMEDTAIHKSVGEYVDRDARAKATARTCYTKKQGLFLPQFGCLWSPVLMREYKASLTYAEYEPEMLSPDGMADAYAKQILSYVSQAKEL</sequence>
<evidence type="ECO:0000259" key="1">
    <source>
        <dbReference type="Pfam" id="PF13482"/>
    </source>
</evidence>
<dbReference type="HOGENOM" id="CLU_047529_0_0_9"/>
<dbReference type="InterPro" id="IPR036397">
    <property type="entry name" value="RNaseH_sf"/>
</dbReference>
<dbReference type="Proteomes" id="UP000013085">
    <property type="component" value="Unassembled WGS sequence"/>
</dbReference>
<dbReference type="InterPro" id="IPR012337">
    <property type="entry name" value="RNaseH-like_sf"/>
</dbReference>
<reference evidence="2 3" key="1">
    <citation type="submission" date="2013-01" db="EMBL/GenBank/DDBJ databases">
        <title>The Genome Sequence of Clostridium clostridioforme 90A8.</title>
        <authorList>
            <consortium name="The Broad Institute Genome Sequencing Platform"/>
            <person name="Earl A."/>
            <person name="Ward D."/>
            <person name="Feldgarden M."/>
            <person name="Gevers D."/>
            <person name="Courvalin P."/>
            <person name="Lambert T."/>
            <person name="Walker B."/>
            <person name="Young S.K."/>
            <person name="Zeng Q."/>
            <person name="Gargeya S."/>
            <person name="Fitzgerald M."/>
            <person name="Haas B."/>
            <person name="Abouelleil A."/>
            <person name="Alvarado L."/>
            <person name="Arachchi H.M."/>
            <person name="Berlin A.M."/>
            <person name="Chapman S.B."/>
            <person name="Dewar J."/>
            <person name="Goldberg J."/>
            <person name="Griggs A."/>
            <person name="Gujja S."/>
            <person name="Hansen M."/>
            <person name="Howarth C."/>
            <person name="Imamovic A."/>
            <person name="Larimer J."/>
            <person name="McCowan C."/>
            <person name="Murphy C."/>
            <person name="Neiman D."/>
            <person name="Pearson M."/>
            <person name="Priest M."/>
            <person name="Roberts A."/>
            <person name="Saif S."/>
            <person name="Shea T."/>
            <person name="Sisk P."/>
            <person name="Sykes S."/>
            <person name="Wortman J."/>
            <person name="Nusbaum C."/>
            <person name="Birren B."/>
        </authorList>
    </citation>
    <scope>NUCLEOTIDE SEQUENCE [LARGE SCALE GENOMIC DNA]</scope>
    <source>
        <strain evidence="2 3">90A8</strain>
    </source>
</reference>
<protein>
    <recommendedName>
        <fullName evidence="1">YprB ribonuclease H-like domain-containing protein</fullName>
    </recommendedName>
</protein>
<comment type="caution">
    <text evidence="2">The sequence shown here is derived from an EMBL/GenBank/DDBJ whole genome shotgun (WGS) entry which is preliminary data.</text>
</comment>
<dbReference type="AlphaFoldDB" id="A0A0E2HHH6"/>
<dbReference type="Gene3D" id="3.30.420.10">
    <property type="entry name" value="Ribonuclease H-like superfamily/Ribonuclease H"/>
    <property type="match status" value="1"/>
</dbReference>
<dbReference type="PATRIC" id="fig|999408.3.peg.298"/>
<evidence type="ECO:0000313" key="2">
    <source>
        <dbReference type="EMBL" id="ENZ20342.1"/>
    </source>
</evidence>
<dbReference type="SUPFAM" id="SSF53098">
    <property type="entry name" value="Ribonuclease H-like"/>
    <property type="match status" value="1"/>
</dbReference>
<dbReference type="InterPro" id="IPR038720">
    <property type="entry name" value="YprB_RNase_H-like_dom"/>
</dbReference>
<dbReference type="GO" id="GO:0003676">
    <property type="term" value="F:nucleic acid binding"/>
    <property type="evidence" value="ECO:0007669"/>
    <property type="project" value="InterPro"/>
</dbReference>
<dbReference type="Pfam" id="PF13482">
    <property type="entry name" value="RNase_H_2"/>
    <property type="match status" value="1"/>
</dbReference>